<evidence type="ECO:0000256" key="2">
    <source>
        <dbReference type="ARBA" id="ARBA00023043"/>
    </source>
</evidence>
<dbReference type="Pfam" id="PF12796">
    <property type="entry name" value="Ank_2"/>
    <property type="match status" value="2"/>
</dbReference>
<keyword evidence="1" id="KW-0677">Repeat</keyword>
<feature type="repeat" description="ANK" evidence="3">
    <location>
        <begin position="269"/>
        <end position="290"/>
    </location>
</feature>
<dbReference type="PROSITE" id="PS50297">
    <property type="entry name" value="ANK_REP_REGION"/>
    <property type="match status" value="3"/>
</dbReference>
<evidence type="ECO:0000313" key="6">
    <source>
        <dbReference type="Proteomes" id="UP001446871"/>
    </source>
</evidence>
<feature type="region of interest" description="Disordered" evidence="4">
    <location>
        <begin position="1"/>
        <end position="42"/>
    </location>
</feature>
<keyword evidence="6" id="KW-1185">Reference proteome</keyword>
<name>A0ABR1UJQ5_9PEZI</name>
<feature type="repeat" description="ANK" evidence="3">
    <location>
        <begin position="455"/>
        <end position="488"/>
    </location>
</feature>
<sequence>MKPSSSTLSVSPEDFDENGDWTPKDWTTSADEPITDQVDELDPPVCQDDGTLDGIIKRNDPAALEEHLQKFHHRRVMPRMRDSAPWHAAIQGGKLEALRVLVEYVDYDYPHREWCAGETAATLSGCCFDSRYLLHYACRFARQLPIVRFLLERAETADLGRRTADGYTPFLLACEALCERSPRDELSLEEHVAHCETVIGLLLDLGADANDQLIQDGVVVATPLSFAATLGTPEMMQRLIDQGADVTVRVHFEANYAEWYEVEYYGGIGNSTPLHLAARYLNVQVVRALLGQPEGPAMSLARDDEGRQPLHCLASESPMGLQRHLALRRWQDRWEGRYGDLLQAARSRFAARAIETAQALLPYSNLEAPGPDGKTPFFVAAEYCDTAVNHESKAVRWYEVLHFLLDQGANPAVTDYNGNTALGRLVRARLWDPPVGFLERFVRLDTSAVTAADAKGNTPLHHALWLVEKVDTVRFLLDHGAEPNAANDEGDTPVHVILGNLRGLIEDFFALRDDSSEKEKREHKRNKDRIEAVKQILEMLLGPDADLAAVLDLPNRAGQTPRDMIRDIERAEEWRRNTDAGYHDETYMTSW</sequence>
<dbReference type="PROSITE" id="PS50088">
    <property type="entry name" value="ANK_REPEAT"/>
    <property type="match status" value="3"/>
</dbReference>
<evidence type="ECO:0000256" key="4">
    <source>
        <dbReference type="SAM" id="MobiDB-lite"/>
    </source>
</evidence>
<feature type="compositionally biased region" description="Polar residues" evidence="4">
    <location>
        <begin position="1"/>
        <end position="10"/>
    </location>
</feature>
<dbReference type="EMBL" id="JAQQWM010000006">
    <property type="protein sequence ID" value="KAK8059124.1"/>
    <property type="molecule type" value="Genomic_DNA"/>
</dbReference>
<protein>
    <recommendedName>
        <fullName evidence="7">Ankyrin</fullName>
    </recommendedName>
</protein>
<dbReference type="InterPro" id="IPR036770">
    <property type="entry name" value="Ankyrin_rpt-contain_sf"/>
</dbReference>
<dbReference type="PANTHER" id="PTHR24198">
    <property type="entry name" value="ANKYRIN REPEAT AND PROTEIN KINASE DOMAIN-CONTAINING PROTEIN"/>
    <property type="match status" value="1"/>
</dbReference>
<keyword evidence="2 3" id="KW-0040">ANK repeat</keyword>
<evidence type="ECO:0000313" key="5">
    <source>
        <dbReference type="EMBL" id="KAK8059124.1"/>
    </source>
</evidence>
<dbReference type="SMART" id="SM00248">
    <property type="entry name" value="ANK"/>
    <property type="match status" value="7"/>
</dbReference>
<accession>A0ABR1UJQ5</accession>
<dbReference type="SUPFAM" id="SSF48403">
    <property type="entry name" value="Ankyrin repeat"/>
    <property type="match status" value="1"/>
</dbReference>
<dbReference type="Proteomes" id="UP001446871">
    <property type="component" value="Unassembled WGS sequence"/>
</dbReference>
<dbReference type="InterPro" id="IPR002110">
    <property type="entry name" value="Ankyrin_rpt"/>
</dbReference>
<dbReference type="PANTHER" id="PTHR24198:SF165">
    <property type="entry name" value="ANKYRIN REPEAT-CONTAINING PROTEIN-RELATED"/>
    <property type="match status" value="1"/>
</dbReference>
<evidence type="ECO:0000256" key="3">
    <source>
        <dbReference type="PROSITE-ProRule" id="PRU00023"/>
    </source>
</evidence>
<dbReference type="Gene3D" id="1.25.40.20">
    <property type="entry name" value="Ankyrin repeat-containing domain"/>
    <property type="match status" value="3"/>
</dbReference>
<gene>
    <name evidence="5" type="ORF">PG996_009054</name>
</gene>
<organism evidence="5 6">
    <name type="scientific">Apiospora saccharicola</name>
    <dbReference type="NCBI Taxonomy" id="335842"/>
    <lineage>
        <taxon>Eukaryota</taxon>
        <taxon>Fungi</taxon>
        <taxon>Dikarya</taxon>
        <taxon>Ascomycota</taxon>
        <taxon>Pezizomycotina</taxon>
        <taxon>Sordariomycetes</taxon>
        <taxon>Xylariomycetidae</taxon>
        <taxon>Amphisphaeriales</taxon>
        <taxon>Apiosporaceae</taxon>
        <taxon>Apiospora</taxon>
    </lineage>
</organism>
<proteinExistence type="predicted"/>
<dbReference type="PRINTS" id="PR01415">
    <property type="entry name" value="ANKYRIN"/>
</dbReference>
<evidence type="ECO:0008006" key="7">
    <source>
        <dbReference type="Google" id="ProtNLM"/>
    </source>
</evidence>
<comment type="caution">
    <text evidence="5">The sequence shown here is derived from an EMBL/GenBank/DDBJ whole genome shotgun (WGS) entry which is preliminary data.</text>
</comment>
<feature type="repeat" description="ANK" evidence="3">
    <location>
        <begin position="222"/>
        <end position="251"/>
    </location>
</feature>
<evidence type="ECO:0000256" key="1">
    <source>
        <dbReference type="ARBA" id="ARBA00022737"/>
    </source>
</evidence>
<feature type="compositionally biased region" description="Acidic residues" evidence="4">
    <location>
        <begin position="33"/>
        <end position="42"/>
    </location>
</feature>
<reference evidence="5 6" key="1">
    <citation type="submission" date="2023-01" db="EMBL/GenBank/DDBJ databases">
        <title>Analysis of 21 Apiospora genomes using comparative genomics revels a genus with tremendous synthesis potential of carbohydrate active enzymes and secondary metabolites.</title>
        <authorList>
            <person name="Sorensen T."/>
        </authorList>
    </citation>
    <scope>NUCLEOTIDE SEQUENCE [LARGE SCALE GENOMIC DNA]</scope>
    <source>
        <strain evidence="5 6">CBS 83171</strain>
    </source>
</reference>